<keyword evidence="4" id="KW-1185">Reference proteome</keyword>
<dbReference type="AlphaFoldDB" id="A0A0C2MLP0"/>
<evidence type="ECO:0000313" key="3">
    <source>
        <dbReference type="EMBL" id="KII65270.1"/>
    </source>
</evidence>
<dbReference type="Pfam" id="PF17681">
    <property type="entry name" value="GCP_N_terminal"/>
    <property type="match status" value="1"/>
</dbReference>
<dbReference type="InterPro" id="IPR041470">
    <property type="entry name" value="GCP_N"/>
</dbReference>
<gene>
    <name evidence="3" type="ORF">RF11_02690</name>
</gene>
<evidence type="ECO:0000313" key="4">
    <source>
        <dbReference type="Proteomes" id="UP000031668"/>
    </source>
</evidence>
<accession>A0A0C2MLP0</accession>
<proteinExistence type="predicted"/>
<dbReference type="Proteomes" id="UP000031668">
    <property type="component" value="Unassembled WGS sequence"/>
</dbReference>
<feature type="domain" description="Gamma tubulin complex component protein N-terminal" evidence="2">
    <location>
        <begin position="2"/>
        <end position="127"/>
    </location>
</feature>
<reference evidence="3 4" key="1">
    <citation type="journal article" date="2014" name="Genome Biol. Evol.">
        <title>The genome of the myxosporean Thelohanellus kitauei shows adaptations to nutrient acquisition within its fish host.</title>
        <authorList>
            <person name="Yang Y."/>
            <person name="Xiong J."/>
            <person name="Zhou Z."/>
            <person name="Huo F."/>
            <person name="Miao W."/>
            <person name="Ran C."/>
            <person name="Liu Y."/>
            <person name="Zhang J."/>
            <person name="Feng J."/>
            <person name="Wang M."/>
            <person name="Wang M."/>
            <person name="Wang L."/>
            <person name="Yao B."/>
        </authorList>
    </citation>
    <scope>NUCLEOTIDE SEQUENCE [LARGE SCALE GENOMIC DNA]</scope>
    <source>
        <strain evidence="3">Wuqing</strain>
    </source>
</reference>
<name>A0A0C2MLP0_THEKT</name>
<dbReference type="EMBL" id="JWZT01003910">
    <property type="protein sequence ID" value="KII65270.1"/>
    <property type="molecule type" value="Genomic_DNA"/>
</dbReference>
<evidence type="ECO:0000259" key="2">
    <source>
        <dbReference type="Pfam" id="PF17681"/>
    </source>
</evidence>
<sequence length="218" mass="25311">MLHETILALLGIPGDIFKTNEEGVYFEICPKFLKRLHPSEAHFMQKICCIGGIYYYIQQLVYAFDTRESLGSDKQSLDQELIESVYMESFVYGLRAVMKNYCDVVETIEKEIISNEFMSLSLLVVKIEIVHFQIIKNMGGVILCWSNSCCLYGIILDQNKEFFIGEKVLHEQSVLYVREEIGPTFITRDYKSKVCKFHFKNTINSKNIEQTQGSKFDY</sequence>
<dbReference type="GO" id="GO:0005874">
    <property type="term" value="C:microtubule"/>
    <property type="evidence" value="ECO:0007669"/>
    <property type="project" value="UniProtKB-KW"/>
</dbReference>
<organism evidence="3 4">
    <name type="scientific">Thelohanellus kitauei</name>
    <name type="common">Myxosporean</name>
    <dbReference type="NCBI Taxonomy" id="669202"/>
    <lineage>
        <taxon>Eukaryota</taxon>
        <taxon>Metazoa</taxon>
        <taxon>Cnidaria</taxon>
        <taxon>Myxozoa</taxon>
        <taxon>Myxosporea</taxon>
        <taxon>Bivalvulida</taxon>
        <taxon>Platysporina</taxon>
        <taxon>Myxobolidae</taxon>
        <taxon>Thelohanellus</taxon>
    </lineage>
</organism>
<keyword evidence="1" id="KW-0493">Microtubule</keyword>
<dbReference type="OrthoDB" id="78652at2759"/>
<comment type="caution">
    <text evidence="3">The sequence shown here is derived from an EMBL/GenBank/DDBJ whole genome shotgun (WGS) entry which is preliminary data.</text>
</comment>
<protein>
    <submittedName>
        <fullName evidence="3">Gamma-tubulin complex component 4</fullName>
    </submittedName>
</protein>
<evidence type="ECO:0000256" key="1">
    <source>
        <dbReference type="ARBA" id="ARBA00022701"/>
    </source>
</evidence>